<feature type="compositionally biased region" description="Low complexity" evidence="1">
    <location>
        <begin position="8"/>
        <end position="17"/>
    </location>
</feature>
<evidence type="ECO:0000256" key="1">
    <source>
        <dbReference type="SAM" id="MobiDB-lite"/>
    </source>
</evidence>
<dbReference type="Gene3D" id="3.40.50.1000">
    <property type="entry name" value="HAD superfamily/HAD-like"/>
    <property type="match status" value="1"/>
</dbReference>
<feature type="region of interest" description="Disordered" evidence="1">
    <location>
        <begin position="301"/>
        <end position="353"/>
    </location>
</feature>
<dbReference type="FunFam" id="3.40.50.1000:FF:000257">
    <property type="entry name" value="Haloacid dehalogenase-like hydrolase (HAD) superfamily protein"/>
    <property type="match status" value="1"/>
</dbReference>
<feature type="compositionally biased region" description="Basic residues" evidence="1">
    <location>
        <begin position="257"/>
        <end position="270"/>
    </location>
</feature>
<dbReference type="Proteomes" id="UP000834106">
    <property type="component" value="Chromosome 1"/>
</dbReference>
<feature type="region of interest" description="Disordered" evidence="1">
    <location>
        <begin position="150"/>
        <end position="198"/>
    </location>
</feature>
<organism evidence="3 4">
    <name type="scientific">Fraxinus pennsylvanica</name>
    <dbReference type="NCBI Taxonomy" id="56036"/>
    <lineage>
        <taxon>Eukaryota</taxon>
        <taxon>Viridiplantae</taxon>
        <taxon>Streptophyta</taxon>
        <taxon>Embryophyta</taxon>
        <taxon>Tracheophyta</taxon>
        <taxon>Spermatophyta</taxon>
        <taxon>Magnoliopsida</taxon>
        <taxon>eudicotyledons</taxon>
        <taxon>Gunneridae</taxon>
        <taxon>Pentapetalae</taxon>
        <taxon>asterids</taxon>
        <taxon>lamiids</taxon>
        <taxon>Lamiales</taxon>
        <taxon>Oleaceae</taxon>
        <taxon>Oleeae</taxon>
        <taxon>Fraxinus</taxon>
    </lineage>
</organism>
<protein>
    <recommendedName>
        <fullName evidence="2">FCP1 homology domain-containing protein</fullName>
    </recommendedName>
</protein>
<reference evidence="3" key="1">
    <citation type="submission" date="2023-05" db="EMBL/GenBank/DDBJ databases">
        <authorList>
            <person name="Huff M."/>
        </authorList>
    </citation>
    <scope>NUCLEOTIDE SEQUENCE</scope>
</reference>
<dbReference type="Pfam" id="PF03031">
    <property type="entry name" value="NIF"/>
    <property type="match status" value="1"/>
</dbReference>
<dbReference type="AlphaFoldDB" id="A0AAD1YM95"/>
<sequence length="690" mass="79097">MKYAGPKSSWSSCPCWPQKRRSRNVNAPEKAKLETILIYWLSSTMDVNSIQTPAGDSLKKKKRKKRKERKKANKTASNEMQNILILEWTVLRKKRRRKQKKKKAKNEGELQSMDLMDDHLEVPAIGKLCIVADNDLQNNLIELDSTAQLHAGQSKMDTRSTENVTEGIERERTEGTVQRKKRKKKRNKKKAKNEGELQSVDHRNALYIGKNCPGATIDLQNNVTELDSTAQSHEERSRSTENISEETVNLIEGTMQRNKRRRKQNKKKAKNKDELQSLDQMDENLEAPNISIGLDSTAQLHAEQSTMGTRSTENLAEGLEQRKRWRKHNKKRATTKDELQSANCMSSPNLSDINHGIRNDGKLIANESTTPSLHLGSGPSEGPREMEVEMFSCESRHIPLLNEMYSKNEKIENEFNEEEIIVYQGKDSAVCSSYDVKVTKQLYSPILKQDHLANDSSAYLKIAPVASVRRKLLVLDVNGLLADIVMPAPKYCIADTHILGRAVFRRPFYVDFLKFCFENFDVAIWSSRSKKIIDKVVNYLLGDLQRKLLFCWDMSQSTQTSFKTVENLHKPLVLKELKKIWEKEDDPNLPWEKGYYNESNTLLVDDSPYKALLNPLHTAIFPYSYHYKDKSDNSLGPGGNLRVYLEDMLKCDNVKKYVEQHPFGQGAIDETNEFWSFYSRVLESVSAVSV</sequence>
<gene>
    <name evidence="3" type="ORF">FPE_LOCUS182</name>
</gene>
<proteinExistence type="predicted"/>
<evidence type="ECO:0000313" key="3">
    <source>
        <dbReference type="EMBL" id="CAI9752751.1"/>
    </source>
</evidence>
<feature type="domain" description="FCP1 homology" evidence="2">
    <location>
        <begin position="466"/>
        <end position="648"/>
    </location>
</feature>
<dbReference type="EMBL" id="OU503036">
    <property type="protein sequence ID" value="CAI9752751.1"/>
    <property type="molecule type" value="Genomic_DNA"/>
</dbReference>
<feature type="region of interest" description="Disordered" evidence="1">
    <location>
        <begin position="51"/>
        <end position="76"/>
    </location>
</feature>
<dbReference type="InterPro" id="IPR004274">
    <property type="entry name" value="FCP1_dom"/>
</dbReference>
<dbReference type="PANTHER" id="PTHR12210">
    <property type="entry name" value="DULLARD PROTEIN PHOSPHATASE"/>
    <property type="match status" value="1"/>
</dbReference>
<evidence type="ECO:0000259" key="2">
    <source>
        <dbReference type="PROSITE" id="PS50969"/>
    </source>
</evidence>
<feature type="compositionally biased region" description="Basic residues" evidence="1">
    <location>
        <begin position="323"/>
        <end position="333"/>
    </location>
</feature>
<dbReference type="SUPFAM" id="SSF56784">
    <property type="entry name" value="HAD-like"/>
    <property type="match status" value="1"/>
</dbReference>
<dbReference type="InterPro" id="IPR023214">
    <property type="entry name" value="HAD_sf"/>
</dbReference>
<evidence type="ECO:0000313" key="4">
    <source>
        <dbReference type="Proteomes" id="UP000834106"/>
    </source>
</evidence>
<dbReference type="SMART" id="SM00577">
    <property type="entry name" value="CPDc"/>
    <property type="match status" value="1"/>
</dbReference>
<feature type="compositionally biased region" description="Polar residues" evidence="1">
    <location>
        <begin position="301"/>
        <end position="314"/>
    </location>
</feature>
<feature type="region of interest" description="Disordered" evidence="1">
    <location>
        <begin position="226"/>
        <end position="278"/>
    </location>
</feature>
<keyword evidence="4" id="KW-1185">Reference proteome</keyword>
<feature type="compositionally biased region" description="Basic residues" evidence="1">
    <location>
        <begin position="178"/>
        <end position="191"/>
    </location>
</feature>
<dbReference type="InterPro" id="IPR050365">
    <property type="entry name" value="TIM50"/>
</dbReference>
<feature type="compositionally biased region" description="Basic residues" evidence="1">
    <location>
        <begin position="59"/>
        <end position="73"/>
    </location>
</feature>
<feature type="compositionally biased region" description="Polar residues" evidence="1">
    <location>
        <begin position="340"/>
        <end position="352"/>
    </location>
</feature>
<dbReference type="PROSITE" id="PS50969">
    <property type="entry name" value="FCP1"/>
    <property type="match status" value="1"/>
</dbReference>
<name>A0AAD1YM95_9LAMI</name>
<feature type="region of interest" description="Disordered" evidence="1">
    <location>
        <begin position="1"/>
        <end position="25"/>
    </location>
</feature>
<dbReference type="InterPro" id="IPR036412">
    <property type="entry name" value="HAD-like_sf"/>
</dbReference>
<accession>A0AAD1YM95</accession>